<protein>
    <submittedName>
        <fullName evidence="1">2-oxoglutarate (2OG) and Fe(II)-dependent oxygenase superfamily protein</fullName>
    </submittedName>
</protein>
<name>A0ACC1XR73_MELAZ</name>
<evidence type="ECO:0000313" key="1">
    <source>
        <dbReference type="EMBL" id="KAJ4713838.1"/>
    </source>
</evidence>
<proteinExistence type="predicted"/>
<dbReference type="Proteomes" id="UP001164539">
    <property type="component" value="Chromosome 8"/>
</dbReference>
<gene>
    <name evidence="1" type="ORF">OWV82_015878</name>
</gene>
<sequence>MTDHLTANGEEIKVYDLERIDLSNPNIHESAALLRKACMESGIFYVINHGISQEFMDETFSQFKRFLDLPIEEKMKLVCDKPLRGYGPPNRSYIDDKTKLKVGLAETFHIGIDVSEDDPTAQDFLQGQNIWPPADLLPGFREAMHKYQQEATNVGRRIGKIIAVALNLSEDFFDQPELIGSANANYNNMFHYGGYGAELSNDVVGSPPHCDLNLITLLATDDIWGLQICREKNTESLVWEAIAPLKGAFIVNVGDMLEILTNGLFRSILHRVVVDHERYSSAAFMCPHHDYIIKCLPTCISEENPPKYPTIRTGQYIYNRLVQMAASTVEKEVKG</sequence>
<accession>A0ACC1XR73</accession>
<keyword evidence="2" id="KW-1185">Reference proteome</keyword>
<comment type="caution">
    <text evidence="1">The sequence shown here is derived from an EMBL/GenBank/DDBJ whole genome shotgun (WGS) entry which is preliminary data.</text>
</comment>
<organism evidence="1 2">
    <name type="scientific">Melia azedarach</name>
    <name type="common">Chinaberry tree</name>
    <dbReference type="NCBI Taxonomy" id="155640"/>
    <lineage>
        <taxon>Eukaryota</taxon>
        <taxon>Viridiplantae</taxon>
        <taxon>Streptophyta</taxon>
        <taxon>Embryophyta</taxon>
        <taxon>Tracheophyta</taxon>
        <taxon>Spermatophyta</taxon>
        <taxon>Magnoliopsida</taxon>
        <taxon>eudicotyledons</taxon>
        <taxon>Gunneridae</taxon>
        <taxon>Pentapetalae</taxon>
        <taxon>rosids</taxon>
        <taxon>malvids</taxon>
        <taxon>Sapindales</taxon>
        <taxon>Meliaceae</taxon>
        <taxon>Melia</taxon>
    </lineage>
</organism>
<reference evidence="1 2" key="1">
    <citation type="journal article" date="2023" name="Science">
        <title>Complex scaffold remodeling in plant triterpene biosynthesis.</title>
        <authorList>
            <person name="De La Pena R."/>
            <person name="Hodgson H."/>
            <person name="Liu J.C."/>
            <person name="Stephenson M.J."/>
            <person name="Martin A.C."/>
            <person name="Owen C."/>
            <person name="Harkess A."/>
            <person name="Leebens-Mack J."/>
            <person name="Jimenez L.E."/>
            <person name="Osbourn A."/>
            <person name="Sattely E.S."/>
        </authorList>
    </citation>
    <scope>NUCLEOTIDE SEQUENCE [LARGE SCALE GENOMIC DNA]</scope>
    <source>
        <strain evidence="2">cv. JPN11</strain>
        <tissue evidence="1">Leaf</tissue>
    </source>
</reference>
<dbReference type="EMBL" id="CM051401">
    <property type="protein sequence ID" value="KAJ4713838.1"/>
    <property type="molecule type" value="Genomic_DNA"/>
</dbReference>
<evidence type="ECO:0000313" key="2">
    <source>
        <dbReference type="Proteomes" id="UP001164539"/>
    </source>
</evidence>